<evidence type="ECO:0000313" key="5">
    <source>
        <dbReference type="Proteomes" id="UP000265515"/>
    </source>
</evidence>
<feature type="signal peptide" evidence="3">
    <location>
        <begin position="1"/>
        <end position="30"/>
    </location>
</feature>
<feature type="transmembrane region" description="Helical" evidence="2">
    <location>
        <begin position="393"/>
        <end position="417"/>
    </location>
</feature>
<reference evidence="4 5" key="1">
    <citation type="journal article" date="2018" name="Cell">
        <title>The Chara Genome: Secondary Complexity and Implications for Plant Terrestrialization.</title>
        <authorList>
            <person name="Nishiyama T."/>
            <person name="Sakayama H."/>
            <person name="Vries J.D."/>
            <person name="Buschmann H."/>
            <person name="Saint-Marcoux D."/>
            <person name="Ullrich K.K."/>
            <person name="Haas F.B."/>
            <person name="Vanderstraeten L."/>
            <person name="Becker D."/>
            <person name="Lang D."/>
            <person name="Vosolsobe S."/>
            <person name="Rombauts S."/>
            <person name="Wilhelmsson P.K.I."/>
            <person name="Janitza P."/>
            <person name="Kern R."/>
            <person name="Heyl A."/>
            <person name="Rumpler F."/>
            <person name="Villalobos L.I.A.C."/>
            <person name="Clay J.M."/>
            <person name="Skokan R."/>
            <person name="Toyoda A."/>
            <person name="Suzuki Y."/>
            <person name="Kagoshima H."/>
            <person name="Schijlen E."/>
            <person name="Tajeshwar N."/>
            <person name="Catarino B."/>
            <person name="Hetherington A.J."/>
            <person name="Saltykova A."/>
            <person name="Bonnot C."/>
            <person name="Breuninger H."/>
            <person name="Symeonidi A."/>
            <person name="Radhakrishnan G.V."/>
            <person name="Van Nieuwerburgh F."/>
            <person name="Deforce D."/>
            <person name="Chang C."/>
            <person name="Karol K.G."/>
            <person name="Hedrich R."/>
            <person name="Ulvskov P."/>
            <person name="Glockner G."/>
            <person name="Delwiche C.F."/>
            <person name="Petrasek J."/>
            <person name="Van de Peer Y."/>
            <person name="Friml J."/>
            <person name="Beilby M."/>
            <person name="Dolan L."/>
            <person name="Kohara Y."/>
            <person name="Sugano S."/>
            <person name="Fujiyama A."/>
            <person name="Delaux P.-M."/>
            <person name="Quint M."/>
            <person name="TheiBen G."/>
            <person name="Hagemann M."/>
            <person name="Harholt J."/>
            <person name="Dunand C."/>
            <person name="Zachgo S."/>
            <person name="Langdale J."/>
            <person name="Maumus F."/>
            <person name="Straeten D.V.D."/>
            <person name="Gould S.B."/>
            <person name="Rensing S.A."/>
        </authorList>
    </citation>
    <scope>NUCLEOTIDE SEQUENCE [LARGE SCALE GENOMIC DNA]</scope>
    <source>
        <strain evidence="4 5">S276</strain>
    </source>
</reference>
<sequence length="461" mass="49073">MAARPSSPFRSRRLWLLALTLSVLSGAAAAAAAEVSLGSGPKRKERGARIPKRERRASREDCAPLARFLQSDLSFSSLTDALLKTSELRAMERRSRQKGSAFVLLAPDNAAFPPNLLECLNWTDIDEQTVKRRKRLLLQMLRYLQIANLRFAVKSIADLLLNADGEDRSLKTVLGQRMIVSLPLRADDYTPSDDDDPRSAATIAMVASASDNGTAAAFIAKVTVLSANVSLIRFASKLLVPESIERIIDGVCRPSIAMTLCRRGGDSMGGGGRGGGRSGRWLKEMGKPELMDVSTGDLWLPWSQASAQPSIAGVPSSSSPRDGLGSVGSASDISSVHPPVGEGPRIDPDPDRNSSSSGVAVRGPSPPPPTDASRNRTSAGRGNKKSGGLSPGAIAGVVVVAGFVALAIGTGVAIVLVRRRNPRRAQGNQSGLEMPSRLPNYGRSNLEKPIAHHEWRGGMRR</sequence>
<evidence type="ECO:0008006" key="6">
    <source>
        <dbReference type="Google" id="ProtNLM"/>
    </source>
</evidence>
<name>A0A388LVG2_CHABU</name>
<evidence type="ECO:0000256" key="1">
    <source>
        <dbReference type="SAM" id="MobiDB-lite"/>
    </source>
</evidence>
<keyword evidence="5" id="KW-1185">Reference proteome</keyword>
<feature type="region of interest" description="Disordered" evidence="1">
    <location>
        <begin position="309"/>
        <end position="391"/>
    </location>
</feature>
<dbReference type="Gramene" id="GBG86317">
    <property type="protein sequence ID" value="GBG86317"/>
    <property type="gene ID" value="CBR_g41311"/>
</dbReference>
<keyword evidence="2" id="KW-1133">Transmembrane helix</keyword>
<organism evidence="4 5">
    <name type="scientific">Chara braunii</name>
    <name type="common">Braun's stonewort</name>
    <dbReference type="NCBI Taxonomy" id="69332"/>
    <lineage>
        <taxon>Eukaryota</taxon>
        <taxon>Viridiplantae</taxon>
        <taxon>Streptophyta</taxon>
        <taxon>Charophyceae</taxon>
        <taxon>Charales</taxon>
        <taxon>Characeae</taxon>
        <taxon>Chara</taxon>
    </lineage>
</organism>
<feature type="compositionally biased region" description="Basic residues" evidence="1">
    <location>
        <begin position="41"/>
        <end position="56"/>
    </location>
</feature>
<gene>
    <name evidence="4" type="ORF">CBR_g41311</name>
</gene>
<feature type="region of interest" description="Disordered" evidence="1">
    <location>
        <begin position="36"/>
        <end position="58"/>
    </location>
</feature>
<proteinExistence type="predicted"/>
<evidence type="ECO:0000256" key="3">
    <source>
        <dbReference type="SAM" id="SignalP"/>
    </source>
</evidence>
<evidence type="ECO:0000313" key="4">
    <source>
        <dbReference type="EMBL" id="GBG86317.1"/>
    </source>
</evidence>
<keyword evidence="2" id="KW-0812">Transmembrane</keyword>
<keyword evidence="3" id="KW-0732">Signal</keyword>
<feature type="chain" id="PRO_5017256469" description="FAS1 domain-containing protein" evidence="3">
    <location>
        <begin position="31"/>
        <end position="461"/>
    </location>
</feature>
<feature type="region of interest" description="Disordered" evidence="1">
    <location>
        <begin position="263"/>
        <end position="282"/>
    </location>
</feature>
<dbReference type="AlphaFoldDB" id="A0A388LVG2"/>
<feature type="compositionally biased region" description="Gly residues" evidence="1">
    <location>
        <begin position="266"/>
        <end position="278"/>
    </location>
</feature>
<feature type="compositionally biased region" description="Polar residues" evidence="1">
    <location>
        <begin position="309"/>
        <end position="320"/>
    </location>
</feature>
<keyword evidence="2" id="KW-0472">Membrane</keyword>
<dbReference type="Proteomes" id="UP000265515">
    <property type="component" value="Unassembled WGS sequence"/>
</dbReference>
<accession>A0A388LVG2</accession>
<comment type="caution">
    <text evidence="4">The sequence shown here is derived from an EMBL/GenBank/DDBJ whole genome shotgun (WGS) entry which is preliminary data.</text>
</comment>
<evidence type="ECO:0000256" key="2">
    <source>
        <dbReference type="SAM" id="Phobius"/>
    </source>
</evidence>
<protein>
    <recommendedName>
        <fullName evidence="6">FAS1 domain-containing protein</fullName>
    </recommendedName>
</protein>
<dbReference type="EMBL" id="BFEA01000558">
    <property type="protein sequence ID" value="GBG86317.1"/>
    <property type="molecule type" value="Genomic_DNA"/>
</dbReference>